<protein>
    <recommendedName>
        <fullName evidence="3">DUF35 domain-containing protein</fullName>
    </recommendedName>
</protein>
<evidence type="ECO:0000313" key="1">
    <source>
        <dbReference type="EMBL" id="NMO05142.1"/>
    </source>
</evidence>
<dbReference type="InterPro" id="IPR052513">
    <property type="entry name" value="Thioester_dehydratase-like"/>
</dbReference>
<sequence>MSVTDLAEGLFLDADGASALRGGRCVSCGHTAFPAPATCLDCGCDTMQIALGRRAELICATTVRMATANFDAGHVVGYVRVEAGVRVFAPLAHELADAPPGTLLTVDVGPLWTEGGDDIRAYRFIPAKAATDA</sequence>
<keyword evidence="2" id="KW-1185">Reference proteome</keyword>
<dbReference type="Proteomes" id="UP000550729">
    <property type="component" value="Unassembled WGS sequence"/>
</dbReference>
<evidence type="ECO:0000313" key="2">
    <source>
        <dbReference type="Proteomes" id="UP000550729"/>
    </source>
</evidence>
<comment type="caution">
    <text evidence="1">The sequence shown here is derived from an EMBL/GenBank/DDBJ whole genome shotgun (WGS) entry which is preliminary data.</text>
</comment>
<dbReference type="PANTHER" id="PTHR34075:SF5">
    <property type="entry name" value="BLR3430 PROTEIN"/>
    <property type="match status" value="1"/>
</dbReference>
<proteinExistence type="predicted"/>
<dbReference type="AlphaFoldDB" id="A0A848L3Y6"/>
<dbReference type="EMBL" id="JABBNB010000052">
    <property type="protein sequence ID" value="NMO05142.1"/>
    <property type="molecule type" value="Genomic_DNA"/>
</dbReference>
<accession>A0A848L3Y6</accession>
<dbReference type="PANTHER" id="PTHR34075">
    <property type="entry name" value="BLR3430 PROTEIN"/>
    <property type="match status" value="1"/>
</dbReference>
<dbReference type="InterPro" id="IPR012340">
    <property type="entry name" value="NA-bd_OB-fold"/>
</dbReference>
<gene>
    <name evidence="1" type="ORF">HH308_28390</name>
</gene>
<dbReference type="SUPFAM" id="SSF50249">
    <property type="entry name" value="Nucleic acid-binding proteins"/>
    <property type="match status" value="1"/>
</dbReference>
<name>A0A848L3Y6_9ACTN</name>
<organism evidence="1 2">
    <name type="scientific">Gordonia asplenii</name>
    <dbReference type="NCBI Taxonomy" id="2725283"/>
    <lineage>
        <taxon>Bacteria</taxon>
        <taxon>Bacillati</taxon>
        <taxon>Actinomycetota</taxon>
        <taxon>Actinomycetes</taxon>
        <taxon>Mycobacteriales</taxon>
        <taxon>Gordoniaceae</taxon>
        <taxon>Gordonia</taxon>
    </lineage>
</organism>
<reference evidence="1 2" key="1">
    <citation type="submission" date="2020-04" db="EMBL/GenBank/DDBJ databases">
        <title>Gordonia sp. nov. TBRC 11910.</title>
        <authorList>
            <person name="Suriyachadkun C."/>
        </authorList>
    </citation>
    <scope>NUCLEOTIDE SEQUENCE [LARGE SCALE GENOMIC DNA]</scope>
    <source>
        <strain evidence="1 2">TBRC 11910</strain>
    </source>
</reference>
<dbReference type="RefSeq" id="WP_170197647.1">
    <property type="nucleotide sequence ID" value="NZ_JABBNB010000052.1"/>
</dbReference>
<evidence type="ECO:0008006" key="3">
    <source>
        <dbReference type="Google" id="ProtNLM"/>
    </source>
</evidence>